<dbReference type="HAMAP" id="MF_00019">
    <property type="entry name" value="PlsX"/>
    <property type="match status" value="1"/>
</dbReference>
<dbReference type="SUPFAM" id="SSF53659">
    <property type="entry name" value="Isocitrate/Isopropylmalate dehydrogenase-like"/>
    <property type="match status" value="1"/>
</dbReference>
<dbReference type="EC" id="2.3.1.274" evidence="9"/>
<dbReference type="AlphaFoldDB" id="A0A1W1C560"/>
<keyword evidence="7" id="KW-0594">Phospholipid biosynthesis</keyword>
<dbReference type="PANTHER" id="PTHR30100">
    <property type="entry name" value="FATTY ACID/PHOSPHOLIPID SYNTHESIS PROTEIN PLSX"/>
    <property type="match status" value="1"/>
</dbReference>
<keyword evidence="3" id="KW-0963">Cytoplasm</keyword>
<comment type="subcellular location">
    <subcellularLocation>
        <location evidence="2">Cytoplasm</location>
    </subcellularLocation>
</comment>
<accession>A0A1W1C560</accession>
<dbReference type="GO" id="GO:0006633">
    <property type="term" value="P:fatty acid biosynthetic process"/>
    <property type="evidence" value="ECO:0007669"/>
    <property type="project" value="InterPro"/>
</dbReference>
<comment type="catalytic activity">
    <reaction evidence="1">
        <text>a fatty acyl-[ACP] + phosphate = an acyl phosphate + holo-[ACP]</text>
        <dbReference type="Rhea" id="RHEA:42292"/>
        <dbReference type="Rhea" id="RHEA-COMP:9685"/>
        <dbReference type="Rhea" id="RHEA-COMP:14125"/>
        <dbReference type="ChEBI" id="CHEBI:43474"/>
        <dbReference type="ChEBI" id="CHEBI:59918"/>
        <dbReference type="ChEBI" id="CHEBI:64479"/>
        <dbReference type="ChEBI" id="CHEBI:138651"/>
        <dbReference type="EC" id="2.3.1.274"/>
    </reaction>
</comment>
<dbReference type="InterPro" id="IPR012281">
    <property type="entry name" value="Phospholipid_synth_PlsX-like"/>
</dbReference>
<evidence type="ECO:0000256" key="7">
    <source>
        <dbReference type="ARBA" id="ARBA00023209"/>
    </source>
</evidence>
<dbReference type="Pfam" id="PF02504">
    <property type="entry name" value="FA_synthesis"/>
    <property type="match status" value="1"/>
</dbReference>
<dbReference type="InterPro" id="IPR003664">
    <property type="entry name" value="FA_synthesis"/>
</dbReference>
<evidence type="ECO:0000256" key="4">
    <source>
        <dbReference type="ARBA" id="ARBA00022516"/>
    </source>
</evidence>
<evidence type="ECO:0000256" key="9">
    <source>
        <dbReference type="ARBA" id="ARBA00024069"/>
    </source>
</evidence>
<gene>
    <name evidence="11" type="ORF">MNB_SUP05-5-669</name>
</gene>
<organism evidence="11">
    <name type="scientific">hydrothermal vent metagenome</name>
    <dbReference type="NCBI Taxonomy" id="652676"/>
    <lineage>
        <taxon>unclassified sequences</taxon>
        <taxon>metagenomes</taxon>
        <taxon>ecological metagenomes</taxon>
    </lineage>
</organism>
<proteinExistence type="inferred from homology"/>
<evidence type="ECO:0000256" key="2">
    <source>
        <dbReference type="ARBA" id="ARBA00004496"/>
    </source>
</evidence>
<keyword evidence="11" id="KW-0012">Acyltransferase</keyword>
<dbReference type="GO" id="GO:0008654">
    <property type="term" value="P:phospholipid biosynthetic process"/>
    <property type="evidence" value="ECO:0007669"/>
    <property type="project" value="UniProtKB-KW"/>
</dbReference>
<dbReference type="NCBIfam" id="TIGR00182">
    <property type="entry name" value="plsX"/>
    <property type="match status" value="1"/>
</dbReference>
<keyword evidence="5 11" id="KW-0808">Transferase</keyword>
<evidence type="ECO:0000256" key="1">
    <source>
        <dbReference type="ARBA" id="ARBA00001232"/>
    </source>
</evidence>
<protein>
    <recommendedName>
        <fullName evidence="9">phosphate acyltransferase</fullName>
        <ecNumber evidence="9">2.3.1.274</ecNumber>
    </recommendedName>
</protein>
<name>A0A1W1C560_9ZZZZ</name>
<keyword evidence="6" id="KW-0443">Lipid metabolism</keyword>
<keyword evidence="4" id="KW-0444">Lipid biosynthesis</keyword>
<dbReference type="GO" id="GO:0005737">
    <property type="term" value="C:cytoplasm"/>
    <property type="evidence" value="ECO:0007669"/>
    <property type="project" value="UniProtKB-SubCell"/>
</dbReference>
<evidence type="ECO:0000313" key="11">
    <source>
        <dbReference type="EMBL" id="SFV61008.1"/>
    </source>
</evidence>
<dbReference type="EMBL" id="FPHJ01000031">
    <property type="protein sequence ID" value="SFV61008.1"/>
    <property type="molecule type" value="Genomic_DNA"/>
</dbReference>
<evidence type="ECO:0000256" key="10">
    <source>
        <dbReference type="ARBA" id="ARBA00046608"/>
    </source>
</evidence>
<evidence type="ECO:0000256" key="6">
    <source>
        <dbReference type="ARBA" id="ARBA00023098"/>
    </source>
</evidence>
<evidence type="ECO:0000256" key="5">
    <source>
        <dbReference type="ARBA" id="ARBA00022679"/>
    </source>
</evidence>
<dbReference type="GO" id="GO:0043811">
    <property type="term" value="F:phosphate:acyl-[acyl carrier protein] acyltransferase activity"/>
    <property type="evidence" value="ECO:0007669"/>
    <property type="project" value="UniProtKB-EC"/>
</dbReference>
<dbReference type="PIRSF" id="PIRSF002465">
    <property type="entry name" value="Phsphlp_syn_PlsX"/>
    <property type="match status" value="1"/>
</dbReference>
<dbReference type="Gene3D" id="3.40.718.10">
    <property type="entry name" value="Isopropylmalate Dehydrogenase"/>
    <property type="match status" value="1"/>
</dbReference>
<keyword evidence="8" id="KW-1208">Phospholipid metabolism</keyword>
<comment type="subunit">
    <text evidence="10">Homodimer. Probably interacts with PlsY.</text>
</comment>
<sequence>MLKISVDAHGGDNGLKTTIPASINALNNNNNLFLYLVGDEIKITTELEKNNNFSKIKERIKIIHTTQIIEMDESPIKALRGKKDSSMCIAIKLVKEGVVSACVSAGNTGALMTISRSTLKMIPGISRPAIFGKIPTEKGFTHMLDLGADINNNPTTLLEFAIMGSTAVQYECNISKPSIGLLNIGVEEIKGTKEIKEASELLKNSELNYVGFIEGDDIYKGAVNVVVTDGFVGNIALKASEGAVHMMSYYLKKSFTNNLFSKFIALISKPVLNQFKKTLDHRNYNGASFLGLNGIVIKSHGSADCYSFEQAIKTAEIEATHNLPEKIKNNLNGAKT</sequence>
<reference evidence="11" key="1">
    <citation type="submission" date="2016-10" db="EMBL/GenBank/DDBJ databases">
        <authorList>
            <person name="de Groot N.N."/>
        </authorList>
    </citation>
    <scope>NUCLEOTIDE SEQUENCE</scope>
</reference>
<evidence type="ECO:0000256" key="8">
    <source>
        <dbReference type="ARBA" id="ARBA00023264"/>
    </source>
</evidence>
<dbReference type="PANTHER" id="PTHR30100:SF1">
    <property type="entry name" value="PHOSPHATE ACYLTRANSFERASE"/>
    <property type="match status" value="1"/>
</dbReference>
<evidence type="ECO:0000256" key="3">
    <source>
        <dbReference type="ARBA" id="ARBA00022490"/>
    </source>
</evidence>